<sequence>MKVFTEEQKFNQWWMYAALILVFTGALTPFVLEKDKLRSGDHESVMTLVLIIITLGLTFIFIRSVKLTTKIDEIGIHYKFFPIHLNMKIIKWEEINFCEVKKHLRIKNFGGYGRHINGKSVKIRGYKGIQVILKSNKRMLIGTQQAELAEKTIETYRNRITTT</sequence>
<keyword evidence="1" id="KW-1133">Transmembrane helix</keyword>
<evidence type="ECO:0008006" key="4">
    <source>
        <dbReference type="Google" id="ProtNLM"/>
    </source>
</evidence>
<proteinExistence type="predicted"/>
<feature type="transmembrane region" description="Helical" evidence="1">
    <location>
        <begin position="44"/>
        <end position="62"/>
    </location>
</feature>
<evidence type="ECO:0000313" key="2">
    <source>
        <dbReference type="EMBL" id="UNY98910.1"/>
    </source>
</evidence>
<feature type="transmembrane region" description="Helical" evidence="1">
    <location>
        <begin position="13"/>
        <end position="32"/>
    </location>
</feature>
<gene>
    <name evidence="2" type="ORF">MQE36_00805</name>
</gene>
<reference evidence="2 3" key="1">
    <citation type="journal article" date="2018" name="Int. J. Syst. Evol. Microbiol.">
        <title>Zhouia spongiae sp. nov., isolated from a marine sponge.</title>
        <authorList>
            <person name="Zhuang L."/>
            <person name="Lin B."/>
            <person name="Qin F."/>
            <person name="Luo L."/>
        </authorList>
    </citation>
    <scope>NUCLEOTIDE SEQUENCE [LARGE SCALE GENOMIC DNA]</scope>
    <source>
        <strain evidence="2 3">HN-Y44</strain>
    </source>
</reference>
<dbReference type="EMBL" id="CP094326">
    <property type="protein sequence ID" value="UNY98910.1"/>
    <property type="molecule type" value="Genomic_DNA"/>
</dbReference>
<dbReference type="Proteomes" id="UP000829476">
    <property type="component" value="Chromosome"/>
</dbReference>
<evidence type="ECO:0000256" key="1">
    <source>
        <dbReference type="SAM" id="Phobius"/>
    </source>
</evidence>
<dbReference type="RefSeq" id="WP_242937313.1">
    <property type="nucleotide sequence ID" value="NZ_CP094326.1"/>
</dbReference>
<name>A0ABY3YM54_9FLAO</name>
<protein>
    <recommendedName>
        <fullName evidence="4">PH domain-containing protein</fullName>
    </recommendedName>
</protein>
<keyword evidence="1" id="KW-0472">Membrane</keyword>
<keyword evidence="1" id="KW-0812">Transmembrane</keyword>
<keyword evidence="3" id="KW-1185">Reference proteome</keyword>
<evidence type="ECO:0000313" key="3">
    <source>
        <dbReference type="Proteomes" id="UP000829476"/>
    </source>
</evidence>
<accession>A0ABY3YM54</accession>
<organism evidence="2 3">
    <name type="scientific">Zhouia spongiae</name>
    <dbReference type="NCBI Taxonomy" id="2202721"/>
    <lineage>
        <taxon>Bacteria</taxon>
        <taxon>Pseudomonadati</taxon>
        <taxon>Bacteroidota</taxon>
        <taxon>Flavobacteriia</taxon>
        <taxon>Flavobacteriales</taxon>
        <taxon>Flavobacteriaceae</taxon>
        <taxon>Zhouia</taxon>
    </lineage>
</organism>